<dbReference type="PIRSF" id="PIRSF038984">
    <property type="entry name" value="FAD_binding_protein"/>
    <property type="match status" value="1"/>
</dbReference>
<dbReference type="OrthoDB" id="9772594at2"/>
<evidence type="ECO:0000313" key="2">
    <source>
        <dbReference type="EMBL" id="RHJ86013.1"/>
    </source>
</evidence>
<organism evidence="2 3">
    <name type="scientific">Emergencia timonensis</name>
    <dbReference type="NCBI Taxonomy" id="1776384"/>
    <lineage>
        <taxon>Bacteria</taxon>
        <taxon>Bacillati</taxon>
        <taxon>Bacillota</taxon>
        <taxon>Clostridia</taxon>
        <taxon>Peptostreptococcales</taxon>
        <taxon>Anaerovoracaceae</taxon>
        <taxon>Emergencia</taxon>
    </lineage>
</organism>
<dbReference type="Gene3D" id="3.30.70.2700">
    <property type="match status" value="1"/>
</dbReference>
<dbReference type="InterPro" id="IPR028348">
    <property type="entry name" value="FAD-binding_protein"/>
</dbReference>
<keyword evidence="3" id="KW-1185">Reference proteome</keyword>
<dbReference type="SUPFAM" id="SSF51905">
    <property type="entry name" value="FAD/NAD(P)-binding domain"/>
    <property type="match status" value="1"/>
</dbReference>
<evidence type="ECO:0000259" key="1">
    <source>
        <dbReference type="Pfam" id="PF21688"/>
    </source>
</evidence>
<proteinExistence type="predicted"/>
<dbReference type="PANTHER" id="PTHR42842">
    <property type="entry name" value="FAD/NAD(P)-BINDING OXIDOREDUCTASE"/>
    <property type="match status" value="1"/>
</dbReference>
<dbReference type="STRING" id="1776384.GCA_900086585_01736"/>
<sequence>MNSRYRMHQIKLNMNETKSDIPKKILKRLNNRDLILTDLKIIKESLDARDKKDIKLVYTVDFQAVTRQRPKQYASLPLNPKLGLEEAPDMSYIDVESGGEEMIDQPVIVGFGPCGMFAGLILAKRGYRPIIIERGSQIEKRVKDVECFWNEGILNPESNVQFGEGGAGTFSDGKLTTGIKDPRIRKVLEEFVRAGADEDILYKQKPHIGTDVLRTVVKNIREEIIRCGGEVRFDTRFAEVNTKKKCVKSVVAECEGQRYEIPTQNVILAVGHSARDTFRYLCERGIKMQQKPFSVGVRIEHSQELIDKSQYGDTKGLPPADYKLNYHCENGRGVYTFCMCPGGEVIVASSQEGGVVTNGMSNRARNSGKANSGLLVDVRCEDFGSPHPLAGIEFQEKYEKLAFENGGSNYQPPKTTWGEFRSETLAAAPVIRSLPDFAVEAIREAMPNLGRKLSGFDRDDALMTAVETRSSSPVRFARNEQMEGTFGGFYPAGEGTGYAGGIMSAACDGIKVAEKIISKYKPF</sequence>
<name>A0A415DYT1_9FIRM</name>
<comment type="caution">
    <text evidence="2">The sequence shown here is derived from an EMBL/GenBank/DDBJ whole genome shotgun (WGS) entry which is preliminary data.</text>
</comment>
<dbReference type="PANTHER" id="PTHR42842:SF3">
    <property type="entry name" value="FAD_NAD(P)-BINDING OXIDOREDUCTASE FAMILY PROTEIN"/>
    <property type="match status" value="1"/>
</dbReference>
<dbReference type="EMBL" id="QRMS01000004">
    <property type="protein sequence ID" value="RHJ86013.1"/>
    <property type="molecule type" value="Genomic_DNA"/>
</dbReference>
<feature type="domain" description="FAD-dependent protein C-terminal" evidence="1">
    <location>
        <begin position="292"/>
        <end position="470"/>
    </location>
</feature>
<dbReference type="Gene3D" id="3.50.50.60">
    <property type="entry name" value="FAD/NAD(P)-binding domain"/>
    <property type="match status" value="2"/>
</dbReference>
<dbReference type="RefSeq" id="WP_118336145.1">
    <property type="nucleotide sequence ID" value="NZ_AP025567.1"/>
</dbReference>
<dbReference type="InterPro" id="IPR049516">
    <property type="entry name" value="FAD-depend_C"/>
</dbReference>
<accession>A0A415DYT1</accession>
<dbReference type="Proteomes" id="UP000284841">
    <property type="component" value="Unassembled WGS sequence"/>
</dbReference>
<evidence type="ECO:0000313" key="3">
    <source>
        <dbReference type="Proteomes" id="UP000284841"/>
    </source>
</evidence>
<dbReference type="Pfam" id="PF21688">
    <property type="entry name" value="FAD-depend_C"/>
    <property type="match status" value="1"/>
</dbReference>
<dbReference type="AlphaFoldDB" id="A0A415DYT1"/>
<dbReference type="InterPro" id="IPR036188">
    <property type="entry name" value="FAD/NAD-bd_sf"/>
</dbReference>
<gene>
    <name evidence="2" type="ORF">DW099_14335</name>
</gene>
<protein>
    <submittedName>
        <fullName evidence="2">NAD(FAD)-utilizing dehydrogenase</fullName>
    </submittedName>
</protein>
<reference evidence="2 3" key="1">
    <citation type="submission" date="2018-08" db="EMBL/GenBank/DDBJ databases">
        <title>A genome reference for cultivated species of the human gut microbiota.</title>
        <authorList>
            <person name="Zou Y."/>
            <person name="Xue W."/>
            <person name="Luo G."/>
        </authorList>
    </citation>
    <scope>NUCLEOTIDE SEQUENCE [LARGE SCALE GENOMIC DNA]</scope>
    <source>
        <strain evidence="2 3">AM07-24</strain>
    </source>
</reference>